<dbReference type="Gene3D" id="2.60.120.230">
    <property type="match status" value="1"/>
</dbReference>
<dbReference type="Proteomes" id="UP000268093">
    <property type="component" value="Unassembled WGS sequence"/>
</dbReference>
<dbReference type="AlphaFoldDB" id="A0A433DN07"/>
<comment type="caution">
    <text evidence="2">The sequence shown here is derived from an EMBL/GenBank/DDBJ whole genome shotgun (WGS) entry which is preliminary data.</text>
</comment>
<proteinExistence type="predicted"/>
<name>A0A433DN07_9FUNG</name>
<dbReference type="InterPro" id="IPR014784">
    <property type="entry name" value="Cu2_ascorb_mOase-like_C"/>
</dbReference>
<keyword evidence="3" id="KW-1185">Reference proteome</keyword>
<evidence type="ECO:0000313" key="2">
    <source>
        <dbReference type="EMBL" id="RUP52215.1"/>
    </source>
</evidence>
<dbReference type="OrthoDB" id="19261at2759"/>
<dbReference type="Pfam" id="PF03712">
    <property type="entry name" value="Cu2_monoox_C"/>
    <property type="match status" value="1"/>
</dbReference>
<gene>
    <name evidence="2" type="ORF">BC936DRAFT_137624</name>
</gene>
<accession>A0A433DN07</accession>
<protein>
    <recommendedName>
        <fullName evidence="1">Copper type II ascorbate-dependent monooxygenase C-terminal domain-containing protein</fullName>
    </recommendedName>
</protein>
<dbReference type="GO" id="GO:0016715">
    <property type="term" value="F:oxidoreductase activity, acting on paired donors, with incorporation or reduction of molecular oxygen, reduced ascorbate as one donor, and incorporation of one atom of oxygen"/>
    <property type="evidence" value="ECO:0007669"/>
    <property type="project" value="InterPro"/>
</dbReference>
<feature type="domain" description="Copper type II ascorbate-dependent monooxygenase C-terminal" evidence="1">
    <location>
        <begin position="24"/>
        <end position="120"/>
    </location>
</feature>
<dbReference type="EMBL" id="RBNI01000117">
    <property type="protein sequence ID" value="RUP52215.1"/>
    <property type="molecule type" value="Genomic_DNA"/>
</dbReference>
<evidence type="ECO:0000313" key="3">
    <source>
        <dbReference type="Proteomes" id="UP000268093"/>
    </source>
</evidence>
<organism evidence="2 3">
    <name type="scientific">Jimgerdemannia flammicorona</name>
    <dbReference type="NCBI Taxonomy" id="994334"/>
    <lineage>
        <taxon>Eukaryota</taxon>
        <taxon>Fungi</taxon>
        <taxon>Fungi incertae sedis</taxon>
        <taxon>Mucoromycota</taxon>
        <taxon>Mucoromycotina</taxon>
        <taxon>Endogonomycetes</taxon>
        <taxon>Endogonales</taxon>
        <taxon>Endogonaceae</taxon>
        <taxon>Jimgerdemannia</taxon>
    </lineage>
</organism>
<reference evidence="2 3" key="1">
    <citation type="journal article" date="2018" name="New Phytol.">
        <title>Phylogenomics of Endogonaceae and evolution of mycorrhizas within Mucoromycota.</title>
        <authorList>
            <person name="Chang Y."/>
            <person name="Desiro A."/>
            <person name="Na H."/>
            <person name="Sandor L."/>
            <person name="Lipzen A."/>
            <person name="Clum A."/>
            <person name="Barry K."/>
            <person name="Grigoriev I.V."/>
            <person name="Martin F.M."/>
            <person name="Stajich J.E."/>
            <person name="Smith M.E."/>
            <person name="Bonito G."/>
            <person name="Spatafora J.W."/>
        </authorList>
    </citation>
    <scope>NUCLEOTIDE SEQUENCE [LARGE SCALE GENOMIC DNA]</scope>
    <source>
        <strain evidence="2 3">GMNB39</strain>
    </source>
</reference>
<sequence>MPSLSALANAHPNGPGTSTSLQFSYSFLHMHSYSKQIWSGVTTPSPAGGNLVITSDLDRANFYEFTFQHISILNHTIKRGDRINVHCIYDLSTNLFPKLHPNNTGVTFDLASEDEMCIDFSLN</sequence>
<dbReference type="InterPro" id="IPR024548">
    <property type="entry name" value="Cu2_monoox_C"/>
</dbReference>
<evidence type="ECO:0000259" key="1">
    <source>
        <dbReference type="Pfam" id="PF03712"/>
    </source>
</evidence>